<dbReference type="Pfam" id="PF05195">
    <property type="entry name" value="AMP_N"/>
    <property type="match status" value="1"/>
</dbReference>
<dbReference type="Pfam" id="PF00557">
    <property type="entry name" value="Peptidase_M24"/>
    <property type="match status" value="1"/>
</dbReference>
<dbReference type="GO" id="GO:0030145">
    <property type="term" value="F:manganese ion binding"/>
    <property type="evidence" value="ECO:0007669"/>
    <property type="project" value="InterPro"/>
</dbReference>
<reference evidence="17 18" key="1">
    <citation type="journal article" date="2011" name="Proc. Natl. Acad. Sci. U.S.A.">
        <title>Niche of harmful alga Aureococcus anophagefferens revealed through ecogenomics.</title>
        <authorList>
            <person name="Gobler C.J."/>
            <person name="Berry D.L."/>
            <person name="Dyhrman S.T."/>
            <person name="Wilhelm S.W."/>
            <person name="Salamov A."/>
            <person name="Lobanov A.V."/>
            <person name="Zhang Y."/>
            <person name="Collier J.L."/>
            <person name="Wurch L.L."/>
            <person name="Kustka A.B."/>
            <person name="Dill B.D."/>
            <person name="Shah M."/>
            <person name="VerBerkmoes N.C."/>
            <person name="Kuo A."/>
            <person name="Terry A."/>
            <person name="Pangilinan J."/>
            <person name="Lindquist E.A."/>
            <person name="Lucas S."/>
            <person name="Paulsen I.T."/>
            <person name="Hattenrath-Lehmann T.K."/>
            <person name="Talmage S.C."/>
            <person name="Walker E.A."/>
            <person name="Koch F."/>
            <person name="Burson A.M."/>
            <person name="Marcoval M.A."/>
            <person name="Tang Y.Z."/>
            <person name="Lecleir G.R."/>
            <person name="Coyne K.J."/>
            <person name="Berg G.M."/>
            <person name="Bertrand E.M."/>
            <person name="Saito M.A."/>
            <person name="Gladyshev V.N."/>
            <person name="Grigoriev I.V."/>
        </authorList>
    </citation>
    <scope>NUCLEOTIDE SEQUENCE [LARGE SCALE GENOMIC DNA]</scope>
    <source>
        <strain evidence="18">CCMP 1984</strain>
    </source>
</reference>
<dbReference type="eggNOG" id="KOG2737">
    <property type="taxonomic scope" value="Eukaryota"/>
</dbReference>
<evidence type="ECO:0000313" key="18">
    <source>
        <dbReference type="Proteomes" id="UP000002729"/>
    </source>
</evidence>
<evidence type="ECO:0000256" key="4">
    <source>
        <dbReference type="ARBA" id="ARBA00022723"/>
    </source>
</evidence>
<evidence type="ECO:0000256" key="7">
    <source>
        <dbReference type="ARBA" id="ARBA00023049"/>
    </source>
</evidence>
<dbReference type="InterPro" id="IPR007865">
    <property type="entry name" value="Aminopep_P_N"/>
</dbReference>
<evidence type="ECO:0000256" key="6">
    <source>
        <dbReference type="ARBA" id="ARBA00022997"/>
    </source>
</evidence>
<dbReference type="KEGG" id="aaf:AURANDRAFT_21898"/>
<dbReference type="OMA" id="DAHALFF"/>
<proteinExistence type="inferred from homology"/>
<evidence type="ECO:0000256" key="10">
    <source>
        <dbReference type="ARBA" id="ARBA00044051"/>
    </source>
</evidence>
<dbReference type="MEROPS" id="M24.007"/>
<dbReference type="PANTHER" id="PTHR48480:SF2">
    <property type="entry name" value="PEPTIDASE D"/>
    <property type="match status" value="1"/>
</dbReference>
<evidence type="ECO:0000313" key="17">
    <source>
        <dbReference type="EMBL" id="EGB10960.1"/>
    </source>
</evidence>
<gene>
    <name evidence="17" type="ORF">AURANDRAFT_21898</name>
</gene>
<dbReference type="GO" id="GO:0070006">
    <property type="term" value="F:metalloaminopeptidase activity"/>
    <property type="evidence" value="ECO:0007669"/>
    <property type="project" value="InterPro"/>
</dbReference>
<keyword evidence="7" id="KW-0482">Metalloprotease</keyword>
<dbReference type="GeneID" id="20219510"/>
<evidence type="ECO:0000256" key="14">
    <source>
        <dbReference type="ARBA" id="ARBA00044351"/>
    </source>
</evidence>
<evidence type="ECO:0000256" key="15">
    <source>
        <dbReference type="ARBA" id="ARBA00048994"/>
    </source>
</evidence>
<sequence length="538" mass="58036">MPSLADRRSVSEEQCRVCLETGSVAGAAYDQGLATYRVPMALHALNRARLCEALSAAGASGVVLLEGGEQQTRYDTDHEPVFRQESYFQWLFGVAEPGCYGAVRLSDGEATLFVPDLRSEAYEIFCGAPPALADFEARYEVEACRFVDDLAPWLDAELEGGETLHVLRGLNSDSGDYAKPASFAGDDRFRKDRDALFPVIADLRTIKTPAEIEVLRYVNYVSSMAHSEVMRAAKAGMMEYQLESLFQHHTYTHGGCRHMAYTCICACGPNPAVLHYGHAGAPNARLIGNGETALLDMGAEYHCYAADITCSFPVGAEGFTPDQQLVYEAVLAAQVAVYESLRPGAAWPDMHRAAERAVLEGLRTGGVVRGDVDAMLDADLGAVFMPHGLGHLIGLDTHDVGGYLDKDPPRSERPGLSKLRTARVIREGMVLTVEPGCYFIDRLLDDALADPKQAAFVDAGRLAAFRGSGGVRLEDDVVVRSDGVENLSICPRTVAEVLAVKGGGAWPPAVDAAPELRRAWVVPNPDVAGGAMRRVSLT</sequence>
<evidence type="ECO:0000256" key="1">
    <source>
        <dbReference type="ARBA" id="ARBA00001936"/>
    </source>
</evidence>
<organism evidence="18">
    <name type="scientific">Aureococcus anophagefferens</name>
    <name type="common">Harmful bloom alga</name>
    <dbReference type="NCBI Taxonomy" id="44056"/>
    <lineage>
        <taxon>Eukaryota</taxon>
        <taxon>Sar</taxon>
        <taxon>Stramenopiles</taxon>
        <taxon>Ochrophyta</taxon>
        <taxon>Pelagophyceae</taxon>
        <taxon>Pelagomonadales</taxon>
        <taxon>Pelagomonadaceae</taxon>
        <taxon>Aureococcus</taxon>
    </lineage>
</organism>
<evidence type="ECO:0000256" key="8">
    <source>
        <dbReference type="ARBA" id="ARBA00023211"/>
    </source>
</evidence>
<dbReference type="InterPro" id="IPR029149">
    <property type="entry name" value="Creatin/AminoP/Spt16_N"/>
</dbReference>
<keyword evidence="6" id="KW-0224">Dipeptidase</keyword>
<dbReference type="Gene3D" id="3.90.230.10">
    <property type="entry name" value="Creatinase/methionine aminopeptidase superfamily"/>
    <property type="match status" value="1"/>
</dbReference>
<dbReference type="InterPro" id="IPR036005">
    <property type="entry name" value="Creatinase/aminopeptidase-like"/>
</dbReference>
<keyword evidence="3" id="KW-0645">Protease</keyword>
<protein>
    <recommendedName>
        <fullName evidence="11">Xaa-Pro dipeptidase</fullName>
        <ecNumber evidence="10">3.4.13.9</ecNumber>
    </recommendedName>
    <alternativeName>
        <fullName evidence="14">Imidodipeptidase</fullName>
    </alternativeName>
    <alternativeName>
        <fullName evidence="12">Peptidase D</fullName>
    </alternativeName>
    <alternativeName>
        <fullName evidence="13">Proline dipeptidase</fullName>
    </alternativeName>
</protein>
<dbReference type="OrthoDB" id="10261878at2759"/>
<evidence type="ECO:0000256" key="11">
    <source>
        <dbReference type="ARBA" id="ARBA00044141"/>
    </source>
</evidence>
<dbReference type="InterPro" id="IPR000994">
    <property type="entry name" value="Pept_M24"/>
</dbReference>
<dbReference type="EMBL" id="GL833123">
    <property type="protein sequence ID" value="EGB10960.1"/>
    <property type="molecule type" value="Genomic_DNA"/>
</dbReference>
<evidence type="ECO:0000256" key="13">
    <source>
        <dbReference type="ARBA" id="ARBA00044284"/>
    </source>
</evidence>
<keyword evidence="5" id="KW-0378">Hydrolase</keyword>
<evidence type="ECO:0000256" key="5">
    <source>
        <dbReference type="ARBA" id="ARBA00022801"/>
    </source>
</evidence>
<dbReference type="RefSeq" id="XP_009034526.1">
    <property type="nucleotide sequence ID" value="XM_009036278.1"/>
</dbReference>
<dbReference type="PANTHER" id="PTHR48480">
    <property type="match status" value="1"/>
</dbReference>
<dbReference type="GO" id="GO:0102009">
    <property type="term" value="F:proline dipeptidase activity"/>
    <property type="evidence" value="ECO:0007669"/>
    <property type="project" value="UniProtKB-EC"/>
</dbReference>
<dbReference type="InParanoid" id="F0Y1D2"/>
<feature type="domain" description="Aminopeptidase P N-terminal" evidence="16">
    <location>
        <begin position="38"/>
        <end position="175"/>
    </location>
</feature>
<keyword evidence="18" id="KW-1185">Reference proteome</keyword>
<evidence type="ECO:0000256" key="3">
    <source>
        <dbReference type="ARBA" id="ARBA00022670"/>
    </source>
</evidence>
<comment type="catalytic activity">
    <reaction evidence="15">
        <text>Xaa-L-Pro dipeptide + H2O = an L-alpha-amino acid + L-proline</text>
        <dbReference type="Rhea" id="RHEA:76407"/>
        <dbReference type="ChEBI" id="CHEBI:15377"/>
        <dbReference type="ChEBI" id="CHEBI:59869"/>
        <dbReference type="ChEBI" id="CHEBI:60039"/>
        <dbReference type="ChEBI" id="CHEBI:195196"/>
        <dbReference type="EC" id="3.4.13.9"/>
    </reaction>
</comment>
<dbReference type="FunFam" id="3.90.230.10:FF:000002">
    <property type="entry name" value="Xaa-Pro aminopeptidase 3"/>
    <property type="match status" value="1"/>
</dbReference>
<comment type="cofactor">
    <cofactor evidence="1">
        <name>Mn(2+)</name>
        <dbReference type="ChEBI" id="CHEBI:29035"/>
    </cofactor>
</comment>
<dbReference type="Proteomes" id="UP000002729">
    <property type="component" value="Unassembled WGS sequence"/>
</dbReference>
<evidence type="ECO:0000256" key="9">
    <source>
        <dbReference type="ARBA" id="ARBA00043990"/>
    </source>
</evidence>
<dbReference type="Gene3D" id="3.40.350.10">
    <property type="entry name" value="Creatinase/prolidase N-terminal domain"/>
    <property type="match status" value="1"/>
</dbReference>
<comment type="similarity">
    <text evidence="9">Belongs to the peptidase M24B family. Eukaryotic-type prolidase subfamily.</text>
</comment>
<keyword evidence="8" id="KW-0464">Manganese</keyword>
<dbReference type="SUPFAM" id="SSF53092">
    <property type="entry name" value="Creatinase/prolidase N-terminal domain"/>
    <property type="match status" value="1"/>
</dbReference>
<dbReference type="GO" id="GO:0006508">
    <property type="term" value="P:proteolysis"/>
    <property type="evidence" value="ECO:0007669"/>
    <property type="project" value="UniProtKB-KW"/>
</dbReference>
<name>F0Y1D2_AURAN</name>
<dbReference type="CDD" id="cd01087">
    <property type="entry name" value="Prolidase"/>
    <property type="match status" value="1"/>
</dbReference>
<comment type="subunit">
    <text evidence="2">Homodimer.</text>
</comment>
<dbReference type="SMART" id="SM01011">
    <property type="entry name" value="AMP_N"/>
    <property type="match status" value="1"/>
</dbReference>
<evidence type="ECO:0000259" key="16">
    <source>
        <dbReference type="SMART" id="SM01011"/>
    </source>
</evidence>
<dbReference type="SUPFAM" id="SSF55920">
    <property type="entry name" value="Creatinase/aminopeptidase"/>
    <property type="match status" value="1"/>
</dbReference>
<dbReference type="EC" id="3.4.13.9" evidence="10"/>
<accession>F0Y1D2</accession>
<keyword evidence="4" id="KW-0479">Metal-binding</keyword>
<dbReference type="InterPro" id="IPR052433">
    <property type="entry name" value="X-Pro_dipept-like"/>
</dbReference>
<evidence type="ECO:0000256" key="12">
    <source>
        <dbReference type="ARBA" id="ARBA00044252"/>
    </source>
</evidence>
<dbReference type="AlphaFoldDB" id="F0Y1D2"/>
<evidence type="ECO:0000256" key="2">
    <source>
        <dbReference type="ARBA" id="ARBA00011738"/>
    </source>
</evidence>